<evidence type="ECO:0000313" key="2">
    <source>
        <dbReference type="EMBL" id="KAG2635384.1"/>
    </source>
</evidence>
<name>A0A8T0VQ61_PANVG</name>
<gene>
    <name evidence="2" type="ORF">PVAP13_2NG349406</name>
</gene>
<evidence type="ECO:0000313" key="3">
    <source>
        <dbReference type="Proteomes" id="UP000823388"/>
    </source>
</evidence>
<evidence type="ECO:0000256" key="1">
    <source>
        <dbReference type="SAM" id="MobiDB-lite"/>
    </source>
</evidence>
<keyword evidence="3" id="KW-1185">Reference proteome</keyword>
<feature type="region of interest" description="Disordered" evidence="1">
    <location>
        <begin position="127"/>
        <end position="259"/>
    </location>
</feature>
<comment type="caution">
    <text evidence="2">The sequence shown here is derived from an EMBL/GenBank/DDBJ whole genome shotgun (WGS) entry which is preliminary data.</text>
</comment>
<dbReference type="Proteomes" id="UP000823388">
    <property type="component" value="Chromosome 2N"/>
</dbReference>
<feature type="compositionally biased region" description="Basic and acidic residues" evidence="1">
    <location>
        <begin position="150"/>
        <end position="161"/>
    </location>
</feature>
<reference evidence="2" key="1">
    <citation type="submission" date="2020-05" db="EMBL/GenBank/DDBJ databases">
        <title>WGS assembly of Panicum virgatum.</title>
        <authorList>
            <person name="Lovell J.T."/>
            <person name="Jenkins J."/>
            <person name="Shu S."/>
            <person name="Juenger T.E."/>
            <person name="Schmutz J."/>
        </authorList>
    </citation>
    <scope>NUCLEOTIDE SEQUENCE</scope>
    <source>
        <strain evidence="2">AP13</strain>
    </source>
</reference>
<accession>A0A8T0VQ61</accession>
<organism evidence="2 3">
    <name type="scientific">Panicum virgatum</name>
    <name type="common">Blackwell switchgrass</name>
    <dbReference type="NCBI Taxonomy" id="38727"/>
    <lineage>
        <taxon>Eukaryota</taxon>
        <taxon>Viridiplantae</taxon>
        <taxon>Streptophyta</taxon>
        <taxon>Embryophyta</taxon>
        <taxon>Tracheophyta</taxon>
        <taxon>Spermatophyta</taxon>
        <taxon>Magnoliopsida</taxon>
        <taxon>Liliopsida</taxon>
        <taxon>Poales</taxon>
        <taxon>Poaceae</taxon>
        <taxon>PACMAD clade</taxon>
        <taxon>Panicoideae</taxon>
        <taxon>Panicodae</taxon>
        <taxon>Paniceae</taxon>
        <taxon>Panicinae</taxon>
        <taxon>Panicum</taxon>
        <taxon>Panicum sect. Hiantes</taxon>
    </lineage>
</organism>
<feature type="compositionally biased region" description="Basic and acidic residues" evidence="1">
    <location>
        <begin position="169"/>
        <end position="193"/>
    </location>
</feature>
<protein>
    <submittedName>
        <fullName evidence="2">Uncharacterized protein</fullName>
    </submittedName>
</protein>
<sequence length="564" mass="62249">MLVLISTVWAQRTKRALTRALIGGAQPVEGWWALVAQHTYKRKRWGSVAPSPKFVALSPTNRNPSRSGCAESDGKRHLRHAAAAILDYYGRLPRRRHGSCKCDQRKVLPTETAPEPERRRLPWHRGAVDGVPAPQAEFPPFNVPPPVWKVRQDRREEELRRVRQGGSSRRGDAAKDDRARLQPRYNNDHPRHTLERHRRHDEHDDDGNPGAHGSRSRSIRGAGNVGQEPVFRVRDRSPPRRNWGSGHDGRRRDASPPAPIDKLVTIRDLRAENDARLRFLFKAQAASMQDVTNNLIKNHSLLCFVTGNEALSSGNAVVAAPGNDEAAGSPLELAQYDVPVAATFQRLKQYLQAVEDGAPQAITMEMVAGALDRMQAAAAQASADLQLACISVGQPASPASVVPPSPTGEGERRLADVTHANADGNDNDNSGLDVFFTTPPPPAIRPEPEVLRQVQVRRRRTYDMSKVRRSARLAAKPAMPALKKAQINLCHQLGLIADERAPIEKALIDYINMYKGPLPQDVVAALSTFFGIHDEFEIQLDEAMMGLAGVGIDDVQEVINEADE</sequence>
<proteinExistence type="predicted"/>
<dbReference type="AlphaFoldDB" id="A0A8T0VQ61"/>
<dbReference type="EMBL" id="CM029040">
    <property type="protein sequence ID" value="KAG2635384.1"/>
    <property type="molecule type" value="Genomic_DNA"/>
</dbReference>